<dbReference type="AlphaFoldDB" id="A0A6G8Q7T6"/>
<sequence length="131" mass="14574">MGFSEVGLARRCAAIVTEVSWVRVKDKTCSCAVGKGGTAMLFVALLKTRGTATFQEGVARRMQWDYPEGVRVLGEYWLETEHPRVVSVMEADSMDAFGQIRMQWADMFEIEVFPAVTGEQGMEMARQAMPG</sequence>
<gene>
    <name evidence="1" type="ORF">GBA63_07540</name>
</gene>
<evidence type="ECO:0000313" key="2">
    <source>
        <dbReference type="Proteomes" id="UP000501452"/>
    </source>
</evidence>
<dbReference type="KEGG" id="rub:GBA63_07540"/>
<reference evidence="1 2" key="1">
    <citation type="submission" date="2019-10" db="EMBL/GenBank/DDBJ databases">
        <title>Rubrobacter sp nov SCSIO 52090 isolated from a deep-sea sediment in the South China Sea.</title>
        <authorList>
            <person name="Chen R.W."/>
        </authorList>
    </citation>
    <scope>NUCLEOTIDE SEQUENCE [LARGE SCALE GENOMIC DNA]</scope>
    <source>
        <strain evidence="1 2">SCSIO 52909</strain>
    </source>
</reference>
<evidence type="ECO:0000313" key="1">
    <source>
        <dbReference type="EMBL" id="QIN82509.1"/>
    </source>
</evidence>
<dbReference type="InterPro" id="IPR021734">
    <property type="entry name" value="DUF3303"/>
</dbReference>
<accession>A0A6G8Q7T6</accession>
<dbReference type="EMBL" id="CP045119">
    <property type="protein sequence ID" value="QIN82509.1"/>
    <property type="molecule type" value="Genomic_DNA"/>
</dbReference>
<proteinExistence type="predicted"/>
<protein>
    <submittedName>
        <fullName evidence="1">DUF3303 domain-containing protein</fullName>
    </submittedName>
</protein>
<organism evidence="1 2">
    <name type="scientific">Rubrobacter tropicus</name>
    <dbReference type="NCBI Taxonomy" id="2653851"/>
    <lineage>
        <taxon>Bacteria</taxon>
        <taxon>Bacillati</taxon>
        <taxon>Actinomycetota</taxon>
        <taxon>Rubrobacteria</taxon>
        <taxon>Rubrobacterales</taxon>
        <taxon>Rubrobacteraceae</taxon>
        <taxon>Rubrobacter</taxon>
    </lineage>
</organism>
<name>A0A6G8Q7T6_9ACTN</name>
<dbReference type="Proteomes" id="UP000501452">
    <property type="component" value="Chromosome"/>
</dbReference>
<keyword evidence="2" id="KW-1185">Reference proteome</keyword>
<dbReference type="Pfam" id="PF11746">
    <property type="entry name" value="DUF3303"/>
    <property type="match status" value="1"/>
</dbReference>